<evidence type="ECO:0000259" key="7">
    <source>
        <dbReference type="PROSITE" id="PS50850"/>
    </source>
</evidence>
<dbReference type="GO" id="GO:0005886">
    <property type="term" value="C:plasma membrane"/>
    <property type="evidence" value="ECO:0007669"/>
    <property type="project" value="UniProtKB-SubCell"/>
</dbReference>
<dbReference type="Pfam" id="PF07690">
    <property type="entry name" value="MFS_1"/>
    <property type="match status" value="1"/>
</dbReference>
<evidence type="ECO:0000313" key="8">
    <source>
        <dbReference type="EMBL" id="MTU69025.1"/>
    </source>
</evidence>
<feature type="transmembrane region" description="Helical" evidence="6">
    <location>
        <begin position="128"/>
        <end position="147"/>
    </location>
</feature>
<dbReference type="Proteomes" id="UP000261088">
    <property type="component" value="Unassembled WGS sequence"/>
</dbReference>
<name>A0A3E4ZW62_9BACT</name>
<organism evidence="11 13">
    <name type="scientific">Parabacteroides merdae</name>
    <dbReference type="NCBI Taxonomy" id="46503"/>
    <lineage>
        <taxon>Bacteria</taxon>
        <taxon>Pseudomonadati</taxon>
        <taxon>Bacteroidota</taxon>
        <taxon>Bacteroidia</taxon>
        <taxon>Bacteroidales</taxon>
        <taxon>Tannerellaceae</taxon>
        <taxon>Parabacteroides</taxon>
    </lineage>
</organism>
<keyword evidence="3 6" id="KW-0812">Transmembrane</keyword>
<dbReference type="InterPro" id="IPR020846">
    <property type="entry name" value="MFS_dom"/>
</dbReference>
<protein>
    <submittedName>
        <fullName evidence="8 11">MFS transporter</fullName>
    </submittedName>
</protein>
<evidence type="ECO:0000313" key="9">
    <source>
        <dbReference type="EMBL" id="RGN44576.1"/>
    </source>
</evidence>
<evidence type="ECO:0000313" key="12">
    <source>
        <dbReference type="Proteomes" id="UP000261088"/>
    </source>
</evidence>
<keyword evidence="2" id="KW-1003">Cell membrane</keyword>
<reference evidence="12 13" key="1">
    <citation type="submission" date="2018-08" db="EMBL/GenBank/DDBJ databases">
        <title>A genome reference for cultivated species of the human gut microbiota.</title>
        <authorList>
            <person name="Zou Y."/>
            <person name="Xue W."/>
            <person name="Luo G."/>
        </authorList>
    </citation>
    <scope>NUCLEOTIDE SEQUENCE [LARGE SCALE GENOMIC DNA]</scope>
    <source>
        <strain evidence="11 13">AM16-50</strain>
        <strain evidence="10 14">AM50-15</strain>
        <strain evidence="9 12">OM05-11AA</strain>
    </source>
</reference>
<evidence type="ECO:0000256" key="1">
    <source>
        <dbReference type="ARBA" id="ARBA00004651"/>
    </source>
</evidence>
<dbReference type="InterPro" id="IPR036259">
    <property type="entry name" value="MFS_trans_sf"/>
</dbReference>
<evidence type="ECO:0000256" key="4">
    <source>
        <dbReference type="ARBA" id="ARBA00022989"/>
    </source>
</evidence>
<dbReference type="Proteomes" id="UP000448908">
    <property type="component" value="Unassembled WGS sequence"/>
</dbReference>
<dbReference type="STRING" id="46503.ERS852463_00206"/>
<dbReference type="Gene3D" id="1.20.1250.20">
    <property type="entry name" value="MFS general substrate transporter like domains"/>
    <property type="match status" value="2"/>
</dbReference>
<dbReference type="PANTHER" id="PTHR43124">
    <property type="entry name" value="PURINE EFFLUX PUMP PBUE"/>
    <property type="match status" value="1"/>
</dbReference>
<feature type="transmembrane region" description="Helical" evidence="6">
    <location>
        <begin position="202"/>
        <end position="221"/>
    </location>
</feature>
<dbReference type="EMBL" id="WNDA01000010">
    <property type="protein sequence ID" value="MTU69025.1"/>
    <property type="molecule type" value="Genomic_DNA"/>
</dbReference>
<evidence type="ECO:0000313" key="15">
    <source>
        <dbReference type="Proteomes" id="UP000448908"/>
    </source>
</evidence>
<feature type="transmembrane region" description="Helical" evidence="6">
    <location>
        <begin position="292"/>
        <end position="315"/>
    </location>
</feature>
<dbReference type="InterPro" id="IPR050189">
    <property type="entry name" value="MFS_Efflux_Transporters"/>
</dbReference>
<comment type="caution">
    <text evidence="11">The sequence shown here is derived from an EMBL/GenBank/DDBJ whole genome shotgun (WGS) entry which is preliminary data.</text>
</comment>
<reference evidence="8 15" key="2">
    <citation type="journal article" date="2019" name="Nat. Med.">
        <title>A library of human gut bacterial isolates paired with longitudinal multiomics data enables mechanistic microbiome research.</title>
        <authorList>
            <person name="Poyet M."/>
            <person name="Groussin M."/>
            <person name="Gibbons S.M."/>
            <person name="Avila-Pacheco J."/>
            <person name="Jiang X."/>
            <person name="Kearney S.M."/>
            <person name="Perrotta A.R."/>
            <person name="Berdy B."/>
            <person name="Zhao S."/>
            <person name="Lieberman T.D."/>
            <person name="Swanson P.K."/>
            <person name="Smith M."/>
            <person name="Roesemann S."/>
            <person name="Alexander J.E."/>
            <person name="Rich S.A."/>
            <person name="Livny J."/>
            <person name="Vlamakis H."/>
            <person name="Clish C."/>
            <person name="Bullock K."/>
            <person name="Deik A."/>
            <person name="Scott J."/>
            <person name="Pierce K.A."/>
            <person name="Xavier R.J."/>
            <person name="Alm E.J."/>
        </authorList>
    </citation>
    <scope>NUCLEOTIDE SEQUENCE [LARGE SCALE GENOMIC DNA]</scope>
    <source>
        <strain evidence="8 15">BIOML-A16</strain>
    </source>
</reference>
<dbReference type="PROSITE" id="PS50850">
    <property type="entry name" value="MFS"/>
    <property type="match status" value="1"/>
</dbReference>
<feature type="transmembrane region" description="Helical" evidence="6">
    <location>
        <begin position="266"/>
        <end position="286"/>
    </location>
</feature>
<dbReference type="GO" id="GO:0022857">
    <property type="term" value="F:transmembrane transporter activity"/>
    <property type="evidence" value="ECO:0007669"/>
    <property type="project" value="InterPro"/>
</dbReference>
<feature type="transmembrane region" description="Helical" evidence="6">
    <location>
        <begin position="42"/>
        <end position="62"/>
    </location>
</feature>
<feature type="transmembrane region" description="Helical" evidence="6">
    <location>
        <begin position="358"/>
        <end position="380"/>
    </location>
</feature>
<evidence type="ECO:0000256" key="6">
    <source>
        <dbReference type="SAM" id="Phobius"/>
    </source>
</evidence>
<dbReference type="EMBL" id="QRKC01000007">
    <property type="protein sequence ID" value="RHH75847.1"/>
    <property type="molecule type" value="Genomic_DNA"/>
</dbReference>
<dbReference type="Proteomes" id="UP000285173">
    <property type="component" value="Unassembled WGS sequence"/>
</dbReference>
<feature type="transmembrane region" description="Helical" evidence="6">
    <location>
        <begin position="69"/>
        <end position="87"/>
    </location>
</feature>
<evidence type="ECO:0000313" key="14">
    <source>
        <dbReference type="Proteomes" id="UP000285173"/>
    </source>
</evidence>
<evidence type="ECO:0000313" key="10">
    <source>
        <dbReference type="EMBL" id="RGZ51077.1"/>
    </source>
</evidence>
<dbReference type="CDD" id="cd17324">
    <property type="entry name" value="MFS_NepI_like"/>
    <property type="match status" value="1"/>
</dbReference>
<evidence type="ECO:0000256" key="2">
    <source>
        <dbReference type="ARBA" id="ARBA00022475"/>
    </source>
</evidence>
<dbReference type="SUPFAM" id="SSF103473">
    <property type="entry name" value="MFS general substrate transporter"/>
    <property type="match status" value="1"/>
</dbReference>
<comment type="subcellular location">
    <subcellularLocation>
        <location evidence="1">Cell membrane</location>
        <topology evidence="1">Multi-pass membrane protein</topology>
    </subcellularLocation>
</comment>
<dbReference type="InterPro" id="IPR011701">
    <property type="entry name" value="MFS"/>
</dbReference>
<feature type="transmembrane region" description="Helical" evidence="6">
    <location>
        <begin position="233"/>
        <end position="254"/>
    </location>
</feature>
<evidence type="ECO:0000256" key="5">
    <source>
        <dbReference type="ARBA" id="ARBA00023136"/>
    </source>
</evidence>
<dbReference type="RefSeq" id="WP_005642521.1">
    <property type="nucleotide sequence ID" value="NZ_BAABZJ010000001.1"/>
</dbReference>
<feature type="transmembrane region" description="Helical" evidence="6">
    <location>
        <begin position="327"/>
        <end position="346"/>
    </location>
</feature>
<dbReference type="EMBL" id="QSEF01000002">
    <property type="protein sequence ID" value="RGZ51077.1"/>
    <property type="molecule type" value="Genomic_DNA"/>
</dbReference>
<accession>A0A3E4ZW62</accession>
<dbReference type="EMBL" id="QSUP01000050">
    <property type="protein sequence ID" value="RGN44576.1"/>
    <property type="molecule type" value="Genomic_DNA"/>
</dbReference>
<dbReference type="AlphaFoldDB" id="A0A3E4ZW62"/>
<evidence type="ECO:0000256" key="3">
    <source>
        <dbReference type="ARBA" id="ARBA00022692"/>
    </source>
</evidence>
<keyword evidence="4 6" id="KW-1133">Transmembrane helix</keyword>
<dbReference type="Proteomes" id="UP000283732">
    <property type="component" value="Unassembled WGS sequence"/>
</dbReference>
<keyword evidence="5 6" id="KW-0472">Membrane</keyword>
<evidence type="ECO:0000313" key="13">
    <source>
        <dbReference type="Proteomes" id="UP000283732"/>
    </source>
</evidence>
<proteinExistence type="predicted"/>
<feature type="transmembrane region" description="Helical" evidence="6">
    <location>
        <begin position="153"/>
        <end position="174"/>
    </location>
</feature>
<gene>
    <name evidence="11" type="ORF">DW191_15370</name>
    <name evidence="10" type="ORF">DW986_01105</name>
    <name evidence="9" type="ORF">DXB61_18385</name>
    <name evidence="8" type="ORF">GMD92_08045</name>
</gene>
<dbReference type="PANTHER" id="PTHR43124:SF6">
    <property type="entry name" value="TRANSPORTER ARAJ-RELATED"/>
    <property type="match status" value="1"/>
</dbReference>
<feature type="domain" description="Major facilitator superfamily (MFS) profile" evidence="7">
    <location>
        <begin position="4"/>
        <end position="385"/>
    </location>
</feature>
<sequence length="392" mass="41793">MKKGLYALSFGTFGLGIAEFIMMSILPDVAAGFDISLSEAGHLISAYALGVCVGAPLVVVVARSWPLRTILLALVGLFVAGNLLMALSADYWMGLCARFVSGLPHGAYFGVGSIVASRLAEKGKSTSAVAIMIMGMTIANLFGVPAGNFLGHFLSWRLVFVIAALWGGVTIWFIRRWVPVLPALPATNLKGQFRFLRRPEPWMLIAATMLGNGGAFCWYSYVNPLMTEVSGFSVGTMPVLMLLAGASMCVGNYLGGHLSDRFTPGIVAMSMQFLMFASLLLIYFFASYGFLSALLMCVCTGCLFAVSSPQQLLLLQYSPGGEMMGGAMVQLAFNLGNAVGAYFGGLSIEHGAGLESTALIGSFFALLGTTVFLVFNYMVFKPQRKLLLKGGI</sequence>
<evidence type="ECO:0000313" key="11">
    <source>
        <dbReference type="EMBL" id="RHH75847.1"/>
    </source>
</evidence>